<evidence type="ECO:0000313" key="4">
    <source>
        <dbReference type="EMBL" id="KAJ4155274.1"/>
    </source>
</evidence>
<evidence type="ECO:0008006" key="6">
    <source>
        <dbReference type="Google" id="ProtNLM"/>
    </source>
</evidence>
<dbReference type="InterPro" id="IPR051477">
    <property type="entry name" value="Expansin_CellWall"/>
</dbReference>
<dbReference type="AlphaFoldDB" id="A0A9W8QFL3"/>
<evidence type="ECO:0000256" key="2">
    <source>
        <dbReference type="SAM" id="MobiDB-lite"/>
    </source>
</evidence>
<reference evidence="4" key="1">
    <citation type="journal article" date="2023" name="Access Microbiol">
        <title>De-novo genome assembly for Akanthomyces muscarius, a biocontrol agent of insect agricultural pests.</title>
        <authorList>
            <person name="Erdos Z."/>
            <person name="Studholme D.J."/>
            <person name="Raymond B."/>
            <person name="Sharma M."/>
        </authorList>
    </citation>
    <scope>NUCLEOTIDE SEQUENCE</scope>
    <source>
        <strain evidence="4">Ve6</strain>
    </source>
</reference>
<feature type="compositionally biased region" description="Low complexity" evidence="2">
    <location>
        <begin position="135"/>
        <end position="148"/>
    </location>
</feature>
<dbReference type="PANTHER" id="PTHR31836">
    <property type="match status" value="1"/>
</dbReference>
<evidence type="ECO:0000256" key="3">
    <source>
        <dbReference type="SAM" id="SignalP"/>
    </source>
</evidence>
<comment type="caution">
    <text evidence="4">The sequence shown here is derived from an EMBL/GenBank/DDBJ whole genome shotgun (WGS) entry which is preliminary data.</text>
</comment>
<dbReference type="GeneID" id="80887688"/>
<dbReference type="RefSeq" id="XP_056055398.1">
    <property type="nucleotide sequence ID" value="XM_056198450.1"/>
</dbReference>
<dbReference type="KEGG" id="amus:LMH87_000529"/>
<evidence type="ECO:0000313" key="5">
    <source>
        <dbReference type="Proteomes" id="UP001144673"/>
    </source>
</evidence>
<dbReference type="CDD" id="cd22191">
    <property type="entry name" value="DPBB_RlpA_EXP_N-like"/>
    <property type="match status" value="1"/>
</dbReference>
<keyword evidence="1 3" id="KW-0732">Signal</keyword>
<sequence>MKSFTLASAALFAAVLAKPLHRRDLVTVTEVEWVTQTETVTEIVDISTTLFVTPGQSAPTDTGDQIVPAPSNAQFFETASSSVEQPKQTSTAAPPPPPPPPPAPTTTTTTSSAAPPPPPPSPTTTAAPPPPPPAVSSSSSAAQPSAPAEAKTSPQSSSGGSSGSGEHSGDITYYDVGMGACGLDDSGKDDTQNIVALSSELMGAQSNGNPKCDKTITIYGNGKSVQATVRDKCPSCAIGSIDVSKKVFKDLYGDLTAGRQEITWSFN</sequence>
<dbReference type="SUPFAM" id="SSF50685">
    <property type="entry name" value="Barwin-like endoglucanases"/>
    <property type="match status" value="1"/>
</dbReference>
<feature type="compositionally biased region" description="Pro residues" evidence="2">
    <location>
        <begin position="114"/>
        <end position="134"/>
    </location>
</feature>
<dbReference type="PRINTS" id="PR01217">
    <property type="entry name" value="PRICHEXTENSN"/>
</dbReference>
<organism evidence="4 5">
    <name type="scientific">Akanthomyces muscarius</name>
    <name type="common">Entomopathogenic fungus</name>
    <name type="synonym">Lecanicillium muscarium</name>
    <dbReference type="NCBI Taxonomy" id="2231603"/>
    <lineage>
        <taxon>Eukaryota</taxon>
        <taxon>Fungi</taxon>
        <taxon>Dikarya</taxon>
        <taxon>Ascomycota</taxon>
        <taxon>Pezizomycotina</taxon>
        <taxon>Sordariomycetes</taxon>
        <taxon>Hypocreomycetidae</taxon>
        <taxon>Hypocreales</taxon>
        <taxon>Cordycipitaceae</taxon>
        <taxon>Akanthomyces</taxon>
    </lineage>
</organism>
<name>A0A9W8QFL3_AKAMU</name>
<gene>
    <name evidence="4" type="ORF">LMH87_000529</name>
</gene>
<dbReference type="PANTHER" id="PTHR31836:SF28">
    <property type="entry name" value="SRCR DOMAIN-CONTAINING PROTEIN-RELATED"/>
    <property type="match status" value="1"/>
</dbReference>
<feature type="region of interest" description="Disordered" evidence="2">
    <location>
        <begin position="78"/>
        <end position="170"/>
    </location>
</feature>
<evidence type="ECO:0000256" key="1">
    <source>
        <dbReference type="ARBA" id="ARBA00022729"/>
    </source>
</evidence>
<feature type="compositionally biased region" description="Pro residues" evidence="2">
    <location>
        <begin position="93"/>
        <end position="104"/>
    </location>
</feature>
<feature type="signal peptide" evidence="3">
    <location>
        <begin position="1"/>
        <end position="17"/>
    </location>
</feature>
<dbReference type="Gene3D" id="2.40.40.10">
    <property type="entry name" value="RlpA-like domain"/>
    <property type="match status" value="1"/>
</dbReference>
<feature type="chain" id="PRO_5040722966" description="Riboflavin aldehyde-forming enzyme" evidence="3">
    <location>
        <begin position="18"/>
        <end position="267"/>
    </location>
</feature>
<dbReference type="EMBL" id="JAJHUN010000007">
    <property type="protein sequence ID" value="KAJ4155274.1"/>
    <property type="molecule type" value="Genomic_DNA"/>
</dbReference>
<dbReference type="InterPro" id="IPR036908">
    <property type="entry name" value="RlpA-like_sf"/>
</dbReference>
<feature type="compositionally biased region" description="Polar residues" evidence="2">
    <location>
        <begin position="78"/>
        <end position="88"/>
    </location>
</feature>
<proteinExistence type="predicted"/>
<dbReference type="Proteomes" id="UP001144673">
    <property type="component" value="Chromosome 6"/>
</dbReference>
<protein>
    <recommendedName>
        <fullName evidence="6">Riboflavin aldehyde-forming enzyme</fullName>
    </recommendedName>
</protein>
<accession>A0A9W8QFL3</accession>
<keyword evidence="5" id="KW-1185">Reference proteome</keyword>